<dbReference type="HAMAP" id="MF_00379">
    <property type="entry name" value="GTPase_MnmE"/>
    <property type="match status" value="1"/>
</dbReference>
<dbReference type="Gene3D" id="1.20.120.430">
    <property type="entry name" value="tRNA modification GTPase MnmE domain 2"/>
    <property type="match status" value="1"/>
</dbReference>
<evidence type="ECO:0000256" key="3">
    <source>
        <dbReference type="ARBA" id="ARBA00022741"/>
    </source>
</evidence>
<reference evidence="9" key="1">
    <citation type="submission" date="2014-08" db="EMBL/GenBank/DDBJ databases">
        <title>Draft genome sequences of Sphingobium herbicidovorans.</title>
        <authorList>
            <person name="Gan H.M."/>
            <person name="Gan H.Y."/>
            <person name="Savka M.A."/>
        </authorList>
    </citation>
    <scope>NUCLEOTIDE SEQUENCE [LARGE SCALE GENOMIC DNA]</scope>
    <source>
        <strain evidence="9">NBRC 16415</strain>
    </source>
</reference>
<organism evidence="9 10">
    <name type="scientific">Sphingobium herbicidovorans (strain ATCC 700291 / DSM 11019 / CCUG 56400 / KCTC 2939 / LMG 18315 / NBRC 16415 / MH)</name>
    <name type="common">Sphingomonas herbicidovorans</name>
    <dbReference type="NCBI Taxonomy" id="1219045"/>
    <lineage>
        <taxon>Bacteria</taxon>
        <taxon>Pseudomonadati</taxon>
        <taxon>Pseudomonadota</taxon>
        <taxon>Alphaproteobacteria</taxon>
        <taxon>Sphingomonadales</taxon>
        <taxon>Sphingomonadaceae</taxon>
        <taxon>Sphingobium</taxon>
    </lineage>
</organism>
<keyword evidence="7" id="KW-0479">Metal-binding</keyword>
<comment type="similarity">
    <text evidence="1 7">Belongs to the TRAFAC class TrmE-Era-EngA-EngB-Septin-like GTPase superfamily. TrmE GTPase family.</text>
</comment>
<keyword evidence="6 7" id="KW-0342">GTP-binding</keyword>
<name>A0A086P5B1_SPHHM</name>
<feature type="binding site" evidence="7">
    <location>
        <position position="238"/>
    </location>
    <ligand>
        <name>Mg(2+)</name>
        <dbReference type="ChEBI" id="CHEBI:18420"/>
    </ligand>
</feature>
<dbReference type="PATRIC" id="fig|1219045.3.peg.3824"/>
<feature type="binding site" evidence="7">
    <location>
        <position position="258"/>
    </location>
    <ligand>
        <name>K(+)</name>
        <dbReference type="ChEBI" id="CHEBI:29103"/>
    </ligand>
</feature>
<evidence type="ECO:0000259" key="8">
    <source>
        <dbReference type="PROSITE" id="PS51709"/>
    </source>
</evidence>
<dbReference type="SUPFAM" id="SSF116878">
    <property type="entry name" value="TrmE connector domain"/>
    <property type="match status" value="1"/>
</dbReference>
<dbReference type="GO" id="GO:0005737">
    <property type="term" value="C:cytoplasm"/>
    <property type="evidence" value="ECO:0007669"/>
    <property type="project" value="UniProtKB-SubCell"/>
</dbReference>
<dbReference type="PANTHER" id="PTHR42714">
    <property type="entry name" value="TRNA MODIFICATION GTPASE GTPBP3"/>
    <property type="match status" value="1"/>
</dbReference>
<evidence type="ECO:0000256" key="7">
    <source>
        <dbReference type="HAMAP-Rule" id="MF_00379"/>
    </source>
</evidence>
<dbReference type="InterPro" id="IPR004520">
    <property type="entry name" value="GTPase_MnmE"/>
</dbReference>
<feature type="binding site" evidence="7">
    <location>
        <begin position="278"/>
        <end position="281"/>
    </location>
    <ligand>
        <name>GTP</name>
        <dbReference type="ChEBI" id="CHEBI:37565"/>
    </ligand>
</feature>
<dbReference type="FunFam" id="3.30.1360.120:FF:000007">
    <property type="entry name" value="tRNA modification GTPase GTPBP3, mitochondrial"/>
    <property type="match status" value="1"/>
</dbReference>
<feature type="binding site" evidence="7">
    <location>
        <position position="234"/>
    </location>
    <ligand>
        <name>K(+)</name>
        <dbReference type="ChEBI" id="CHEBI:29103"/>
    </ligand>
</feature>
<feature type="binding site" evidence="7">
    <location>
        <position position="253"/>
    </location>
    <ligand>
        <name>K(+)</name>
        <dbReference type="ChEBI" id="CHEBI:29103"/>
    </ligand>
</feature>
<dbReference type="EMBL" id="JFZA02000060">
    <property type="protein sequence ID" value="KFG88579.1"/>
    <property type="molecule type" value="Genomic_DNA"/>
</dbReference>
<dbReference type="GO" id="GO:0003924">
    <property type="term" value="F:GTPase activity"/>
    <property type="evidence" value="ECO:0007669"/>
    <property type="project" value="UniProtKB-UniRule"/>
</dbReference>
<sequence length="433" mass="46172">MATNPELRVTDTIYALSSGAPPAGIGVIRISGPSAGKALESLGGRLPPPRRAHLTLLTDPKDHAPLDRALVLWLPGPGTATGEDVAELHCHGGRAVIAAIETVLSSLDGLRRAEPGEFTRRAFENGRMDLNEVEGLSDLLAAETQQQRRAALLMAEGHFSRRVAEWQTALLDLSAMAEAALDFSDEDDVPDEAIEMRISDGLLKLGEEVRAALNAPRAERLRDGVRVVLAGPPNAGKSTLLNALVGREAAIVSDIAGTTRDRIEVPASLGGTAFLFTDTAGLREQTADAIETIGMDRARAALEAADIILWLGDPDMLPRPDAHLIFAQCDRREGSPGMAVSAVTGEGMEQLAALLIDQAARLLPNAQDYALHDRQREAVSTLLAHIDAAARNADVLIIAEELRQARAAIDRLTGRASTEDMLDRLFSGFCIGK</sequence>
<dbReference type="SUPFAM" id="SSF103025">
    <property type="entry name" value="Folate-binding domain"/>
    <property type="match status" value="1"/>
</dbReference>
<dbReference type="PROSITE" id="PS51709">
    <property type="entry name" value="G_TRME"/>
    <property type="match status" value="1"/>
</dbReference>
<evidence type="ECO:0000313" key="10">
    <source>
        <dbReference type="Proteomes" id="UP000024284"/>
    </source>
</evidence>
<keyword evidence="7" id="KW-0460">Magnesium</keyword>
<evidence type="ECO:0000256" key="5">
    <source>
        <dbReference type="ARBA" id="ARBA00022958"/>
    </source>
</evidence>
<dbReference type="InterPro" id="IPR006073">
    <property type="entry name" value="GTP-bd"/>
</dbReference>
<feature type="binding site" evidence="7">
    <location>
        <position position="433"/>
    </location>
    <ligand>
        <name>(6S)-5-formyl-5,6,7,8-tetrahydrofolate</name>
        <dbReference type="ChEBI" id="CHEBI:57457"/>
    </ligand>
</feature>
<proteinExistence type="inferred from homology"/>
<dbReference type="SUPFAM" id="SSF52540">
    <property type="entry name" value="P-loop containing nucleoside triphosphate hydrolases"/>
    <property type="match status" value="1"/>
</dbReference>
<comment type="caution">
    <text evidence="7">Lacks conserved residue(s) required for the propagation of feature annotation.</text>
</comment>
<feature type="domain" description="TrmE-type G" evidence="8">
    <location>
        <begin position="224"/>
        <end position="360"/>
    </location>
</feature>
<dbReference type="Gene3D" id="3.30.1360.120">
    <property type="entry name" value="Probable tRNA modification gtpase trme, domain 1"/>
    <property type="match status" value="1"/>
</dbReference>
<dbReference type="Pfam" id="PF01926">
    <property type="entry name" value="MMR_HSR1"/>
    <property type="match status" value="1"/>
</dbReference>
<evidence type="ECO:0000313" key="9">
    <source>
        <dbReference type="EMBL" id="KFG88579.1"/>
    </source>
</evidence>
<gene>
    <name evidence="7 9" type="primary">mnmE</name>
    <name evidence="7" type="synonym">trmE</name>
    <name evidence="9" type="ORF">BV98_003765</name>
</gene>
<dbReference type="STRING" id="76947.GCA_002080435_01842"/>
<feature type="binding site" evidence="7">
    <location>
        <position position="127"/>
    </location>
    <ligand>
        <name>(6S)-5-formyl-5,6,7,8-tetrahydrofolate</name>
        <dbReference type="ChEBI" id="CHEBI:57457"/>
    </ligand>
</feature>
<feature type="binding site" evidence="7">
    <location>
        <position position="259"/>
    </location>
    <ligand>
        <name>Mg(2+)</name>
        <dbReference type="ChEBI" id="CHEBI:18420"/>
    </ligand>
</feature>
<dbReference type="NCBIfam" id="TIGR00231">
    <property type="entry name" value="small_GTP"/>
    <property type="match status" value="1"/>
</dbReference>
<keyword evidence="5 7" id="KW-0630">Potassium</keyword>
<keyword evidence="3 7" id="KW-0547">Nucleotide-binding</keyword>
<feature type="binding site" evidence="7">
    <location>
        <position position="87"/>
    </location>
    <ligand>
        <name>(6S)-5-formyl-5,6,7,8-tetrahydrofolate</name>
        <dbReference type="ChEBI" id="CHEBI:57457"/>
    </ligand>
</feature>
<dbReference type="CDD" id="cd04164">
    <property type="entry name" value="trmE"/>
    <property type="match status" value="1"/>
</dbReference>
<dbReference type="InterPro" id="IPR005225">
    <property type="entry name" value="Small_GTP-bd"/>
</dbReference>
<protein>
    <recommendedName>
        <fullName evidence="7">tRNA modification GTPase MnmE</fullName>
        <ecNumber evidence="7">3.6.-.-</ecNumber>
    </recommendedName>
</protein>
<comment type="subunit">
    <text evidence="7">Homodimer. Heterotetramer of two MnmE and two MnmG subunits.</text>
</comment>
<dbReference type="GO" id="GO:0046872">
    <property type="term" value="F:metal ion binding"/>
    <property type="evidence" value="ECO:0007669"/>
    <property type="project" value="UniProtKB-KW"/>
</dbReference>
<dbReference type="eggNOG" id="COG0486">
    <property type="taxonomic scope" value="Bacteria"/>
</dbReference>
<evidence type="ECO:0000256" key="4">
    <source>
        <dbReference type="ARBA" id="ARBA00022801"/>
    </source>
</evidence>
<dbReference type="GO" id="GO:0005525">
    <property type="term" value="F:GTP binding"/>
    <property type="evidence" value="ECO:0007669"/>
    <property type="project" value="UniProtKB-UniRule"/>
</dbReference>
<comment type="cofactor">
    <cofactor evidence="7">
        <name>K(+)</name>
        <dbReference type="ChEBI" id="CHEBI:29103"/>
    </cofactor>
    <text evidence="7">Binds 1 potassium ion per subunit.</text>
</comment>
<dbReference type="InterPro" id="IPR027368">
    <property type="entry name" value="MnmE_dom2"/>
</dbReference>
<dbReference type="InterPro" id="IPR031168">
    <property type="entry name" value="G_TrmE"/>
</dbReference>
<feature type="binding site" evidence="7">
    <location>
        <position position="255"/>
    </location>
    <ligand>
        <name>K(+)</name>
        <dbReference type="ChEBI" id="CHEBI:29103"/>
    </ligand>
</feature>
<dbReference type="Pfam" id="PF10396">
    <property type="entry name" value="TrmE_N"/>
    <property type="match status" value="1"/>
</dbReference>
<evidence type="ECO:0000256" key="6">
    <source>
        <dbReference type="ARBA" id="ARBA00023134"/>
    </source>
</evidence>
<dbReference type="PANTHER" id="PTHR42714:SF2">
    <property type="entry name" value="TRNA MODIFICATION GTPASE GTPBP3, MITOCHONDRIAL"/>
    <property type="match status" value="1"/>
</dbReference>
<comment type="caution">
    <text evidence="9">The sequence shown here is derived from an EMBL/GenBank/DDBJ whole genome shotgun (WGS) entry which is preliminary data.</text>
</comment>
<dbReference type="InterPro" id="IPR027417">
    <property type="entry name" value="P-loop_NTPase"/>
</dbReference>
<dbReference type="InterPro" id="IPR018948">
    <property type="entry name" value="GTP-bd_TrmE_N"/>
</dbReference>
<keyword evidence="10" id="KW-1185">Reference proteome</keyword>
<dbReference type="InterPro" id="IPR025867">
    <property type="entry name" value="MnmE_helical"/>
</dbReference>
<keyword evidence="4 7" id="KW-0378">Hydrolase</keyword>
<dbReference type="Pfam" id="PF12631">
    <property type="entry name" value="MnmE_helical"/>
    <property type="match status" value="1"/>
</dbReference>
<dbReference type="AlphaFoldDB" id="A0A086P5B1"/>
<comment type="function">
    <text evidence="7">Exhibits a very high intrinsic GTPase hydrolysis rate. Involved in the addition of a carboxymethylaminomethyl (cmnm) group at the wobble position (U34) of certain tRNAs, forming tRNA-cmnm(5)s(2)U34.</text>
</comment>
<dbReference type="EC" id="3.6.-.-" evidence="7"/>
<dbReference type="NCBIfam" id="NF003661">
    <property type="entry name" value="PRK05291.1-3"/>
    <property type="match status" value="1"/>
</dbReference>
<dbReference type="Gene3D" id="3.40.50.300">
    <property type="entry name" value="P-loop containing nucleotide triphosphate hydrolases"/>
    <property type="match status" value="1"/>
</dbReference>
<comment type="subcellular location">
    <subcellularLocation>
        <location evidence="7">Cytoplasm</location>
    </subcellularLocation>
</comment>
<dbReference type="GO" id="GO:0030488">
    <property type="term" value="P:tRNA methylation"/>
    <property type="evidence" value="ECO:0007669"/>
    <property type="project" value="TreeGrafter"/>
</dbReference>
<dbReference type="CDD" id="cd14858">
    <property type="entry name" value="TrmE_N"/>
    <property type="match status" value="1"/>
</dbReference>
<dbReference type="Proteomes" id="UP000024284">
    <property type="component" value="Unassembled WGS sequence"/>
</dbReference>
<dbReference type="InterPro" id="IPR027266">
    <property type="entry name" value="TrmE/GcvT-like"/>
</dbReference>
<feature type="binding site" evidence="7">
    <location>
        <position position="29"/>
    </location>
    <ligand>
        <name>(6S)-5-formyl-5,6,7,8-tetrahydrofolate</name>
        <dbReference type="ChEBI" id="CHEBI:57457"/>
    </ligand>
</feature>
<keyword evidence="7" id="KW-0963">Cytoplasm</keyword>
<accession>A0A086P5B1</accession>
<evidence type="ECO:0000256" key="2">
    <source>
        <dbReference type="ARBA" id="ARBA00022694"/>
    </source>
</evidence>
<keyword evidence="2 7" id="KW-0819">tRNA processing</keyword>
<evidence type="ECO:0000256" key="1">
    <source>
        <dbReference type="ARBA" id="ARBA00011043"/>
    </source>
</evidence>
<feature type="binding site" evidence="7">
    <location>
        <begin position="253"/>
        <end position="259"/>
    </location>
    <ligand>
        <name>GTP</name>
        <dbReference type="ChEBI" id="CHEBI:37565"/>
    </ligand>
</feature>
<dbReference type="GO" id="GO:0002098">
    <property type="term" value="P:tRNA wobble uridine modification"/>
    <property type="evidence" value="ECO:0007669"/>
    <property type="project" value="TreeGrafter"/>
</dbReference>
<feature type="binding site" evidence="7">
    <location>
        <begin position="234"/>
        <end position="239"/>
    </location>
    <ligand>
        <name>GTP</name>
        <dbReference type="ChEBI" id="CHEBI:37565"/>
    </ligand>
</feature>